<name>A0AAD1XMG8_EUPCR</name>
<dbReference type="AlphaFoldDB" id="A0AAD1XMG8"/>
<dbReference type="EMBL" id="CAMPGE010017026">
    <property type="protein sequence ID" value="CAI2375538.1"/>
    <property type="molecule type" value="Genomic_DNA"/>
</dbReference>
<reference evidence="2" key="1">
    <citation type="submission" date="2023-07" db="EMBL/GenBank/DDBJ databases">
        <authorList>
            <consortium name="AG Swart"/>
            <person name="Singh M."/>
            <person name="Singh A."/>
            <person name="Seah K."/>
            <person name="Emmerich C."/>
        </authorList>
    </citation>
    <scope>NUCLEOTIDE SEQUENCE</scope>
    <source>
        <strain evidence="2">DP1</strain>
    </source>
</reference>
<evidence type="ECO:0000313" key="2">
    <source>
        <dbReference type="EMBL" id="CAI2375538.1"/>
    </source>
</evidence>
<sequence length="288" mass="33155">MATIKELARIFENRIEEENKRDLEKQNQRRRKNRGIKQIGLQNENVIGDDSDEQENQQKKIKQRNAAPIRSTAARNQQPKISNKAGVIGDSSSDEEEDPNAKFNNRDIFKKNSPVVIGGDEPELPRYVNKTKPKVTTHKRVVIGDDSSDEDTNKFINNQKPKIATSGVIGDIDDSDEEKEKEKMSKIRNSSGGLAPDPNYADQLSSLYAQKKVIKDQEIEAKERKLKKYYEEKKYKDFTKLADSSDEEDANKEDLDMEELWSKFAQKHIEKPVMKGNKRRQKKKGFEL</sequence>
<proteinExistence type="predicted"/>
<evidence type="ECO:0000256" key="1">
    <source>
        <dbReference type="SAM" id="MobiDB-lite"/>
    </source>
</evidence>
<protein>
    <submittedName>
        <fullName evidence="2">Uncharacterized protein</fullName>
    </submittedName>
</protein>
<gene>
    <name evidence="2" type="ORF">ECRASSUSDP1_LOCUS16900</name>
</gene>
<feature type="compositionally biased region" description="Basic residues" evidence="1">
    <location>
        <begin position="129"/>
        <end position="141"/>
    </location>
</feature>
<feature type="region of interest" description="Disordered" evidence="1">
    <location>
        <begin position="20"/>
        <end position="200"/>
    </location>
</feature>
<organism evidence="2 3">
    <name type="scientific">Euplotes crassus</name>
    <dbReference type="NCBI Taxonomy" id="5936"/>
    <lineage>
        <taxon>Eukaryota</taxon>
        <taxon>Sar</taxon>
        <taxon>Alveolata</taxon>
        <taxon>Ciliophora</taxon>
        <taxon>Intramacronucleata</taxon>
        <taxon>Spirotrichea</taxon>
        <taxon>Hypotrichia</taxon>
        <taxon>Euplotida</taxon>
        <taxon>Euplotidae</taxon>
        <taxon>Moneuplotes</taxon>
    </lineage>
</organism>
<accession>A0AAD1XMG8</accession>
<evidence type="ECO:0000313" key="3">
    <source>
        <dbReference type="Proteomes" id="UP001295684"/>
    </source>
</evidence>
<keyword evidence="3" id="KW-1185">Reference proteome</keyword>
<dbReference type="Proteomes" id="UP001295684">
    <property type="component" value="Unassembled WGS sequence"/>
</dbReference>
<comment type="caution">
    <text evidence="2">The sequence shown here is derived from an EMBL/GenBank/DDBJ whole genome shotgun (WGS) entry which is preliminary data.</text>
</comment>